<comment type="caution">
    <text evidence="2">The sequence shown here is derived from an EMBL/GenBank/DDBJ whole genome shotgun (WGS) entry which is preliminary data.</text>
</comment>
<organism evidence="2 3">
    <name type="scientific">Modicella reniformis</name>
    <dbReference type="NCBI Taxonomy" id="1440133"/>
    <lineage>
        <taxon>Eukaryota</taxon>
        <taxon>Fungi</taxon>
        <taxon>Fungi incertae sedis</taxon>
        <taxon>Mucoromycota</taxon>
        <taxon>Mortierellomycotina</taxon>
        <taxon>Mortierellomycetes</taxon>
        <taxon>Mortierellales</taxon>
        <taxon>Mortierellaceae</taxon>
        <taxon>Modicella</taxon>
    </lineage>
</organism>
<dbReference type="InterPro" id="IPR050517">
    <property type="entry name" value="DDR_Repair_Kinase"/>
</dbReference>
<dbReference type="InterPro" id="IPR000403">
    <property type="entry name" value="PI3/4_kinase_cat_dom"/>
</dbReference>
<proteinExistence type="predicted"/>
<dbReference type="PANTHER" id="PTHR11139">
    <property type="entry name" value="ATAXIA TELANGIECTASIA MUTATED ATM -RELATED"/>
    <property type="match status" value="1"/>
</dbReference>
<dbReference type="Pfam" id="PF00454">
    <property type="entry name" value="PI3_PI4_kinase"/>
    <property type="match status" value="1"/>
</dbReference>
<name>A0A9P6MEL2_9FUNG</name>
<keyword evidence="3" id="KW-1185">Reference proteome</keyword>
<dbReference type="EMBL" id="JAAAHW010001520">
    <property type="protein sequence ID" value="KAF9994661.1"/>
    <property type="molecule type" value="Genomic_DNA"/>
</dbReference>
<dbReference type="SUPFAM" id="SSF56112">
    <property type="entry name" value="Protein kinase-like (PK-like)"/>
    <property type="match status" value="1"/>
</dbReference>
<dbReference type="GO" id="GO:0000723">
    <property type="term" value="P:telomere maintenance"/>
    <property type="evidence" value="ECO:0007669"/>
    <property type="project" value="TreeGrafter"/>
</dbReference>
<dbReference type="GO" id="GO:0004674">
    <property type="term" value="F:protein serine/threonine kinase activity"/>
    <property type="evidence" value="ECO:0007669"/>
    <property type="project" value="TreeGrafter"/>
</dbReference>
<feature type="domain" description="PI3K/PI4K catalytic" evidence="1">
    <location>
        <begin position="1"/>
        <end position="91"/>
    </location>
</feature>
<feature type="non-terminal residue" evidence="2">
    <location>
        <position position="91"/>
    </location>
</feature>
<dbReference type="Proteomes" id="UP000749646">
    <property type="component" value="Unassembled WGS sequence"/>
</dbReference>
<dbReference type="PROSITE" id="PS50290">
    <property type="entry name" value="PI3_4_KINASE_3"/>
    <property type="match status" value="1"/>
</dbReference>
<dbReference type="InterPro" id="IPR011009">
    <property type="entry name" value="Kinase-like_dom_sf"/>
</dbReference>
<accession>A0A9P6MEL2</accession>
<dbReference type="OrthoDB" id="381190at2759"/>
<dbReference type="GO" id="GO:0006302">
    <property type="term" value="P:double-strand break repair"/>
    <property type="evidence" value="ECO:0007669"/>
    <property type="project" value="TreeGrafter"/>
</dbReference>
<dbReference type="GO" id="GO:0005634">
    <property type="term" value="C:nucleus"/>
    <property type="evidence" value="ECO:0007669"/>
    <property type="project" value="TreeGrafter"/>
</dbReference>
<reference evidence="2" key="1">
    <citation type="journal article" date="2020" name="Fungal Divers.">
        <title>Resolving the Mortierellaceae phylogeny through synthesis of multi-gene phylogenetics and phylogenomics.</title>
        <authorList>
            <person name="Vandepol N."/>
            <person name="Liber J."/>
            <person name="Desiro A."/>
            <person name="Na H."/>
            <person name="Kennedy M."/>
            <person name="Barry K."/>
            <person name="Grigoriev I.V."/>
            <person name="Miller A.N."/>
            <person name="O'Donnell K."/>
            <person name="Stajich J.E."/>
            <person name="Bonito G."/>
        </authorList>
    </citation>
    <scope>NUCLEOTIDE SEQUENCE</scope>
    <source>
        <strain evidence="2">MES-2147</strain>
    </source>
</reference>
<sequence>MSNGCLIPIDFGHSFGSATEILPVPELVPFRLTRQLEAFLNPLGTKGLLEYPMVGVMKALQVNKDVLLNAKDVFVKEPLLDWRKFDVKQAS</sequence>
<evidence type="ECO:0000259" key="1">
    <source>
        <dbReference type="PROSITE" id="PS50290"/>
    </source>
</evidence>
<dbReference type="InterPro" id="IPR036940">
    <property type="entry name" value="PI3/4_kinase_cat_sf"/>
</dbReference>
<evidence type="ECO:0000313" key="2">
    <source>
        <dbReference type="EMBL" id="KAF9994661.1"/>
    </source>
</evidence>
<evidence type="ECO:0000313" key="3">
    <source>
        <dbReference type="Proteomes" id="UP000749646"/>
    </source>
</evidence>
<dbReference type="Gene3D" id="1.10.1070.11">
    <property type="entry name" value="Phosphatidylinositol 3-/4-kinase, catalytic domain"/>
    <property type="match status" value="1"/>
</dbReference>
<protein>
    <recommendedName>
        <fullName evidence="1">PI3K/PI4K catalytic domain-containing protein</fullName>
    </recommendedName>
</protein>
<dbReference type="AlphaFoldDB" id="A0A9P6MEL2"/>
<gene>
    <name evidence="2" type="ORF">BGZ65_009707</name>
</gene>
<dbReference type="PANTHER" id="PTHR11139:SF68">
    <property type="entry name" value="DNA-DEPENDENT PROTEIN KINASE CATALYTIC SUBUNIT"/>
    <property type="match status" value="1"/>
</dbReference>